<dbReference type="EMBL" id="BK015320">
    <property type="protein sequence ID" value="DAE01203.1"/>
    <property type="molecule type" value="Genomic_DNA"/>
</dbReference>
<accession>A0A8S5P426</accession>
<name>A0A8S5P426_9CAUD</name>
<sequence>MATLPNNDISIMLVRNALNCPSTDLGTLCAKAKSGGKGGYAFEIVENGYTQVHGRNIIDSEGLPSSHPYWNIWCNNSPGQWKLVDSPSKPVRFELKRDSSNKYIFSLGGFRGHNTDASIPIMPNIKKTFVRHGTLPINTDIELKANLGDYDWSKISGVNGCQLFVYDGNSIYSRSEVKAITRNSLMSMGKIPLMINTTSTYTKKYTIKMALGTAAGIGTPTVDFNMLGVLPVFGELSITVADASPAYIADVYIENFAHAFRLTDVINENHVNGTYTGLGGISADNRRLVRLRYEKVSNADNSILETIDVTSAFKPTERPPMLSVYHVGDTESFYFDQNRMYNSQGTHIVVTFFYE</sequence>
<reference evidence="1" key="1">
    <citation type="journal article" date="2021" name="Proc. Natl. Acad. Sci. U.S.A.">
        <title>A Catalog of Tens of Thousands of Viruses from Human Metagenomes Reveals Hidden Associations with Chronic Diseases.</title>
        <authorList>
            <person name="Tisza M.J."/>
            <person name="Buck C.B."/>
        </authorList>
    </citation>
    <scope>NUCLEOTIDE SEQUENCE</scope>
    <source>
        <strain evidence="1">CtZE52</strain>
    </source>
</reference>
<organism evidence="1">
    <name type="scientific">Siphoviridae sp. ctZE52</name>
    <dbReference type="NCBI Taxonomy" id="2825557"/>
    <lineage>
        <taxon>Viruses</taxon>
        <taxon>Duplodnaviria</taxon>
        <taxon>Heunggongvirae</taxon>
        <taxon>Uroviricota</taxon>
        <taxon>Caudoviricetes</taxon>
    </lineage>
</organism>
<protein>
    <submittedName>
        <fullName evidence="1">Uncharacterized protein</fullName>
    </submittedName>
</protein>
<proteinExistence type="predicted"/>
<evidence type="ECO:0000313" key="1">
    <source>
        <dbReference type="EMBL" id="DAE01203.1"/>
    </source>
</evidence>